<evidence type="ECO:0000313" key="1">
    <source>
        <dbReference type="EMBL" id="VEU75387.1"/>
    </source>
</evidence>
<accession>A0A449B473</accession>
<dbReference type="Proteomes" id="UP000290243">
    <property type="component" value="Chromosome"/>
</dbReference>
<protein>
    <submittedName>
        <fullName evidence="1">Uncharacterized protein</fullName>
    </submittedName>
</protein>
<dbReference type="RefSeq" id="WP_129646453.1">
    <property type="nucleotide sequence ID" value="NZ_LR215037.1"/>
</dbReference>
<dbReference type="EMBL" id="LR215037">
    <property type="protein sequence ID" value="VEU75387.1"/>
    <property type="molecule type" value="Genomic_DNA"/>
</dbReference>
<dbReference type="KEGG" id="mmau:NCTC10168_00305"/>
<gene>
    <name evidence="1" type="ORF">NCTC10168_00305</name>
</gene>
<name>A0A449B473_9BACT</name>
<dbReference type="AlphaFoldDB" id="A0A449B473"/>
<keyword evidence="2" id="KW-1185">Reference proteome</keyword>
<reference evidence="1 2" key="1">
    <citation type="submission" date="2019-01" db="EMBL/GenBank/DDBJ databases">
        <authorList>
            <consortium name="Pathogen Informatics"/>
        </authorList>
    </citation>
    <scope>NUCLEOTIDE SEQUENCE [LARGE SCALE GENOMIC DNA]</scope>
    <source>
        <strain evidence="1 2">NCTC10168</strain>
    </source>
</reference>
<sequence length="312" mass="37352">MDWERKKHIHLEKTGRDETIWSKYKDKLKYLLIDENKWFMLKAQFISSKPKKNKVKQDILLNNTEIKNRIRIYLQNENVSFIQSKKFWKEEYGVDIKANERPIKVESIVLFNNTIIDEVLKDGLENKDYYFKEIEAYDISQTTLKYEKYPETLSNKWGNYNVSFYERDENSIQLLGEHILNKLNHNAKTKKYKFDFDKNNIIDESRIVYMIDSTIGEWSWRETNYEAEKYDFVRRLSGFLVVEKLGLYAGNKFKIPWSEKESLLLNTNESQVANMIVDSVNISNKAIKDLGLEKFLPEQEIHKHNIELEMEI</sequence>
<organism evidence="1 2">
    <name type="scientific">Mycoplasmopsis maculosa</name>
    <dbReference type="NCBI Taxonomy" id="114885"/>
    <lineage>
        <taxon>Bacteria</taxon>
        <taxon>Bacillati</taxon>
        <taxon>Mycoplasmatota</taxon>
        <taxon>Mycoplasmoidales</taxon>
        <taxon>Metamycoplasmataceae</taxon>
        <taxon>Mycoplasmopsis</taxon>
    </lineage>
</organism>
<dbReference type="OrthoDB" id="9817645at2"/>
<evidence type="ECO:0000313" key="2">
    <source>
        <dbReference type="Proteomes" id="UP000290243"/>
    </source>
</evidence>
<proteinExistence type="predicted"/>